<dbReference type="CDD" id="cd03561">
    <property type="entry name" value="VHS"/>
    <property type="match status" value="1"/>
</dbReference>
<sequence>MVFTLRPKRSLGDLGNMAAELVNLATNEALKEPDWAKNIEICEIVSRNEGEVKVVIKSIKKRLGSKNPNTQLLSIMLLEVLMNNCGEHVHRQVIDTGLLPMMVKIVKKKSDLPVREKIFLLLDATQTALGGPTGKFPQYYAAYYDLVSARVQFQQRPKHAAPNVDTIKAQPNDSHAKASAAPDSNGIVHQTNSHSVSESSILQKARGVLDILREVLDSINSQKPEGATDEFTLDLVEQCAFHKQQVMHLVLKSRDEKLVSQAIELNDELQKVLARHDALLSIPSASGAAYDHEEAEEDDDSHHLFRRMRKGKACMGPTIEDGSGSSSSSLDSISSSRHLNSMPLNLEKSPINVEKKPSSSEKSPLNGVEKKPMCSEKPLNGAEKRPISLEKAPLNMDEPYINTGPPRLIAVSIPPPPAKHMEREKFFKERRAGGSSDHEMFSSLSLHSRSGSSSRSESQDSGG</sequence>
<dbReference type="GO" id="GO:0043130">
    <property type="term" value="F:ubiquitin binding"/>
    <property type="evidence" value="ECO:0007669"/>
    <property type="project" value="InterPro"/>
</dbReference>
<feature type="domain" description="VHS" evidence="7">
    <location>
        <begin position="25"/>
        <end position="154"/>
    </location>
</feature>
<dbReference type="Gene3D" id="1.20.58.160">
    <property type="match status" value="1"/>
</dbReference>
<comment type="similarity">
    <text evidence="2">Belongs to the TOM1 family.</text>
</comment>
<evidence type="ECO:0000256" key="1">
    <source>
        <dbReference type="ARBA" id="ARBA00004170"/>
    </source>
</evidence>
<organism evidence="9 10">
    <name type="scientific">Amborella trichopoda</name>
    <dbReference type="NCBI Taxonomy" id="13333"/>
    <lineage>
        <taxon>Eukaryota</taxon>
        <taxon>Viridiplantae</taxon>
        <taxon>Streptophyta</taxon>
        <taxon>Embryophyta</taxon>
        <taxon>Tracheophyta</taxon>
        <taxon>Spermatophyta</taxon>
        <taxon>Magnoliopsida</taxon>
        <taxon>Amborellales</taxon>
        <taxon>Amborellaceae</taxon>
        <taxon>Amborella</taxon>
    </lineage>
</organism>
<feature type="region of interest" description="Disordered" evidence="6">
    <location>
        <begin position="315"/>
        <end position="380"/>
    </location>
</feature>
<proteinExistence type="inferred from homology"/>
<feature type="compositionally biased region" description="Low complexity" evidence="6">
    <location>
        <begin position="442"/>
        <end position="463"/>
    </location>
</feature>
<evidence type="ECO:0000256" key="5">
    <source>
        <dbReference type="ARBA" id="ARBA00023136"/>
    </source>
</evidence>
<dbReference type="GO" id="GO:0035091">
    <property type="term" value="F:phosphatidylinositol binding"/>
    <property type="evidence" value="ECO:0007669"/>
    <property type="project" value="InterPro"/>
</dbReference>
<gene>
    <name evidence="9" type="ORF">AMTR_s00071p00123130</name>
</gene>
<dbReference type="GO" id="GO:0005737">
    <property type="term" value="C:cytoplasm"/>
    <property type="evidence" value="ECO:0007669"/>
    <property type="project" value="UniProtKB-ARBA"/>
</dbReference>
<evidence type="ECO:0000256" key="6">
    <source>
        <dbReference type="SAM" id="MobiDB-lite"/>
    </source>
</evidence>
<dbReference type="Proteomes" id="UP000017836">
    <property type="component" value="Unassembled WGS sequence"/>
</dbReference>
<evidence type="ECO:0000256" key="3">
    <source>
        <dbReference type="ARBA" id="ARBA00022448"/>
    </source>
</evidence>
<dbReference type="SUPFAM" id="SSF48464">
    <property type="entry name" value="ENTH/VHS domain"/>
    <property type="match status" value="1"/>
</dbReference>
<dbReference type="InterPro" id="IPR008942">
    <property type="entry name" value="ENTH_VHS"/>
</dbReference>
<reference evidence="10" key="1">
    <citation type="journal article" date="2013" name="Science">
        <title>The Amborella genome and the evolution of flowering plants.</title>
        <authorList>
            <consortium name="Amborella Genome Project"/>
        </authorList>
    </citation>
    <scope>NUCLEOTIDE SEQUENCE [LARGE SCALE GENOMIC DNA]</scope>
</reference>
<dbReference type="InterPro" id="IPR004152">
    <property type="entry name" value="GAT_dom"/>
</dbReference>
<keyword evidence="4" id="KW-0653">Protein transport</keyword>
<dbReference type="OMA" id="KLSEMDW"/>
<keyword evidence="3" id="KW-0813">Transport</keyword>
<dbReference type="eggNOG" id="KOG1087">
    <property type="taxonomic scope" value="Eukaryota"/>
</dbReference>
<dbReference type="GO" id="GO:0016020">
    <property type="term" value="C:membrane"/>
    <property type="evidence" value="ECO:0007669"/>
    <property type="project" value="UniProtKB-SubCell"/>
</dbReference>
<dbReference type="InterPro" id="IPR038425">
    <property type="entry name" value="GAT_sf"/>
</dbReference>
<evidence type="ECO:0008006" key="11">
    <source>
        <dbReference type="Google" id="ProtNLM"/>
    </source>
</evidence>
<dbReference type="AlphaFoldDB" id="U5DET0"/>
<dbReference type="EMBL" id="KI392062">
    <property type="protein sequence ID" value="ERN19952.1"/>
    <property type="molecule type" value="Genomic_DNA"/>
</dbReference>
<dbReference type="InterPro" id="IPR044836">
    <property type="entry name" value="TOL_plant"/>
</dbReference>
<dbReference type="CDD" id="cd14231">
    <property type="entry name" value="GAT_GGA-like_plant"/>
    <property type="match status" value="1"/>
</dbReference>
<feature type="region of interest" description="Disordered" evidence="6">
    <location>
        <begin position="407"/>
        <end position="463"/>
    </location>
</feature>
<dbReference type="InterPro" id="IPR002014">
    <property type="entry name" value="VHS_dom"/>
</dbReference>
<name>U5DET0_AMBTC</name>
<dbReference type="Pfam" id="PF03127">
    <property type="entry name" value="GAT"/>
    <property type="match status" value="1"/>
</dbReference>
<evidence type="ECO:0000256" key="2">
    <source>
        <dbReference type="ARBA" id="ARBA00007708"/>
    </source>
</evidence>
<feature type="compositionally biased region" description="Basic and acidic residues" evidence="6">
    <location>
        <begin position="419"/>
        <end position="440"/>
    </location>
</feature>
<evidence type="ECO:0000256" key="4">
    <source>
        <dbReference type="ARBA" id="ARBA00022927"/>
    </source>
</evidence>
<dbReference type="Pfam" id="PF00790">
    <property type="entry name" value="VHS"/>
    <property type="match status" value="1"/>
</dbReference>
<comment type="subcellular location">
    <subcellularLocation>
        <location evidence="1">Membrane</location>
        <topology evidence="1">Peripheral membrane protein</topology>
    </subcellularLocation>
</comment>
<keyword evidence="5" id="KW-0472">Membrane</keyword>
<protein>
    <recommendedName>
        <fullName evidence="11">VHS domain-containing protein</fullName>
    </recommendedName>
</protein>
<keyword evidence="10" id="KW-1185">Reference proteome</keyword>
<evidence type="ECO:0000313" key="10">
    <source>
        <dbReference type="Proteomes" id="UP000017836"/>
    </source>
</evidence>
<dbReference type="Gramene" id="ERN19952">
    <property type="protein sequence ID" value="ERN19952"/>
    <property type="gene ID" value="AMTR_s00071p00123130"/>
</dbReference>
<accession>U5DET0</accession>
<feature type="compositionally biased region" description="Low complexity" evidence="6">
    <location>
        <begin position="321"/>
        <end position="336"/>
    </location>
</feature>
<dbReference type="GO" id="GO:0043328">
    <property type="term" value="P:protein transport to vacuole involved in ubiquitin-dependent protein catabolic process via the multivesicular body sorting pathway"/>
    <property type="evidence" value="ECO:0007669"/>
    <property type="project" value="InterPro"/>
</dbReference>
<dbReference type="PANTHER" id="PTHR45898">
    <property type="entry name" value="TOM1-LIKE PROTEIN"/>
    <property type="match status" value="1"/>
</dbReference>
<dbReference type="SUPFAM" id="SSF89009">
    <property type="entry name" value="GAT-like domain"/>
    <property type="match status" value="1"/>
</dbReference>
<evidence type="ECO:0000259" key="7">
    <source>
        <dbReference type="PROSITE" id="PS50179"/>
    </source>
</evidence>
<dbReference type="SMART" id="SM00288">
    <property type="entry name" value="VHS"/>
    <property type="match status" value="1"/>
</dbReference>
<feature type="domain" description="GAT" evidence="8">
    <location>
        <begin position="193"/>
        <end position="281"/>
    </location>
</feature>
<evidence type="ECO:0000259" key="8">
    <source>
        <dbReference type="PROSITE" id="PS50909"/>
    </source>
</evidence>
<dbReference type="PROSITE" id="PS50179">
    <property type="entry name" value="VHS"/>
    <property type="match status" value="1"/>
</dbReference>
<dbReference type="PROSITE" id="PS50909">
    <property type="entry name" value="GAT"/>
    <property type="match status" value="1"/>
</dbReference>
<dbReference type="STRING" id="13333.U5DET0"/>
<feature type="region of interest" description="Disordered" evidence="6">
    <location>
        <begin position="166"/>
        <end position="185"/>
    </location>
</feature>
<dbReference type="Gene3D" id="1.25.40.90">
    <property type="match status" value="1"/>
</dbReference>
<evidence type="ECO:0000313" key="9">
    <source>
        <dbReference type="EMBL" id="ERN19952.1"/>
    </source>
</evidence>
<dbReference type="HOGENOM" id="CLU_026748_0_0_1"/>
<dbReference type="PANTHER" id="PTHR45898:SF3">
    <property type="entry name" value="TOM1-LIKE PROTEIN 5"/>
    <property type="match status" value="1"/>
</dbReference>